<comment type="subcellular location">
    <subcellularLocation>
        <location evidence="1">Cell membrane</location>
        <topology evidence="1">Multi-pass membrane protein</topology>
    </subcellularLocation>
</comment>
<dbReference type="GO" id="GO:0005254">
    <property type="term" value="F:chloride channel activity"/>
    <property type="evidence" value="ECO:0007669"/>
    <property type="project" value="UniProtKB-KW"/>
</dbReference>
<keyword evidence="7 20" id="KW-1133">Transmembrane helix</keyword>
<dbReference type="InterPro" id="IPR006028">
    <property type="entry name" value="GABAA/Glycine_rcpt"/>
</dbReference>
<dbReference type="InterPro" id="IPR038050">
    <property type="entry name" value="Neuro_actylchol_rec"/>
</dbReference>
<evidence type="ECO:0000256" key="10">
    <source>
        <dbReference type="ARBA" id="ARBA00023157"/>
    </source>
</evidence>
<dbReference type="FunFam" id="2.70.170.10:FF:000018">
    <property type="entry name" value="Gamma-aminobutyric acid (GABA-A) receptor, subunit delta"/>
    <property type="match status" value="1"/>
</dbReference>
<dbReference type="InterPro" id="IPR006029">
    <property type="entry name" value="Neurotrans-gated_channel_TM"/>
</dbReference>
<evidence type="ECO:0000256" key="8">
    <source>
        <dbReference type="ARBA" id="ARBA00023065"/>
    </source>
</evidence>
<dbReference type="GO" id="GO:0004890">
    <property type="term" value="F:GABA-A receptor activity"/>
    <property type="evidence" value="ECO:0007669"/>
    <property type="project" value="InterPro"/>
</dbReference>
<keyword evidence="4" id="KW-0597">Phosphoprotein</keyword>
<proteinExistence type="inferred from homology"/>
<feature type="transmembrane region" description="Helical" evidence="20">
    <location>
        <begin position="309"/>
        <end position="331"/>
    </location>
</feature>
<gene>
    <name evidence="24" type="primary">GABRD</name>
</gene>
<evidence type="ECO:0000256" key="9">
    <source>
        <dbReference type="ARBA" id="ARBA00023136"/>
    </source>
</evidence>
<evidence type="ECO:0000256" key="18">
    <source>
        <dbReference type="ARBA" id="ARBA00067684"/>
    </source>
</evidence>
<keyword evidence="12" id="KW-0325">Glycoprotein</keyword>
<accession>A0A2K5Q9S0</accession>
<dbReference type="InterPro" id="IPR006201">
    <property type="entry name" value="Neur_channel"/>
</dbReference>
<dbReference type="SUPFAM" id="SSF63712">
    <property type="entry name" value="Nicotinic receptor ligand binding domain-like"/>
    <property type="match status" value="1"/>
</dbReference>
<dbReference type="Gene3D" id="1.20.58.390">
    <property type="entry name" value="Neurotransmitter-gated ion-channel transmembrane domain"/>
    <property type="match status" value="1"/>
</dbReference>
<evidence type="ECO:0000256" key="17">
    <source>
        <dbReference type="ARBA" id="ARBA00064898"/>
    </source>
</evidence>
<dbReference type="Ensembl" id="ENSCCAT00000030062.1">
    <property type="protein sequence ID" value="ENSCCAP00000012642.1"/>
    <property type="gene ID" value="ENSCCAG00000024060.1"/>
</dbReference>
<dbReference type="GO" id="GO:0005886">
    <property type="term" value="C:plasma membrane"/>
    <property type="evidence" value="ECO:0007669"/>
    <property type="project" value="UniProtKB-SubCell"/>
</dbReference>
<dbReference type="PANTHER" id="PTHR18945">
    <property type="entry name" value="NEUROTRANSMITTER GATED ION CHANNEL"/>
    <property type="match status" value="1"/>
</dbReference>
<keyword evidence="14 20" id="KW-0407">Ion channel</keyword>
<dbReference type="InterPro" id="IPR018000">
    <property type="entry name" value="Neurotransmitter_ion_chnl_CS"/>
</dbReference>
<evidence type="ECO:0000256" key="16">
    <source>
        <dbReference type="ARBA" id="ARBA00061232"/>
    </source>
</evidence>
<dbReference type="Gene3D" id="2.70.170.10">
    <property type="entry name" value="Neurotransmitter-gated ion-channel ligand-binding domain"/>
    <property type="match status" value="1"/>
</dbReference>
<evidence type="ECO:0000259" key="23">
    <source>
        <dbReference type="Pfam" id="PF02932"/>
    </source>
</evidence>
<keyword evidence="5 20" id="KW-0812">Transmembrane</keyword>
<reference evidence="24" key="2">
    <citation type="submission" date="2025-09" db="UniProtKB">
        <authorList>
            <consortium name="Ensembl"/>
        </authorList>
    </citation>
    <scope>IDENTIFICATION</scope>
</reference>
<feature type="compositionally biased region" description="Gly residues" evidence="21">
    <location>
        <begin position="443"/>
        <end position="459"/>
    </location>
</feature>
<keyword evidence="25" id="KW-1185">Reference proteome</keyword>
<feature type="compositionally biased region" description="Basic residues" evidence="21">
    <location>
        <begin position="341"/>
        <end position="351"/>
    </location>
</feature>
<comment type="catalytic activity">
    <reaction evidence="15">
        <text>chloride(in) = chloride(out)</text>
        <dbReference type="Rhea" id="RHEA:29823"/>
        <dbReference type="ChEBI" id="CHEBI:17996"/>
    </reaction>
</comment>
<dbReference type="PRINTS" id="PR01722">
    <property type="entry name" value="GABAARDELTA"/>
</dbReference>
<comment type="subunit">
    <text evidence="17">Heteropentamer, formed by a combination of alpha (GABRA1-6), beta (GABRB1-3), gamma (GABRG1-3), delta (GABRD), epsilon (GABRE), rho (GABRR1-3), pi (GABRP) and theta (GABRQ) chains, each subunit exhibiting distinct physiological and pharmacological properties.</text>
</comment>
<dbReference type="GeneTree" id="ENSGT00940000160122"/>
<dbReference type="PRINTS" id="PR00252">
    <property type="entry name" value="NRIONCHANNEL"/>
</dbReference>
<evidence type="ECO:0000313" key="24">
    <source>
        <dbReference type="Ensembl" id="ENSCCAP00000012642.1"/>
    </source>
</evidence>
<keyword evidence="11" id="KW-0869">Chloride channel</keyword>
<evidence type="ECO:0000256" key="20">
    <source>
        <dbReference type="RuleBase" id="RU000687"/>
    </source>
</evidence>
<evidence type="ECO:0000256" key="1">
    <source>
        <dbReference type="ARBA" id="ARBA00004651"/>
    </source>
</evidence>
<keyword evidence="13" id="KW-0868">Chloride</keyword>
<dbReference type="Pfam" id="PF02932">
    <property type="entry name" value="Neur_chan_memb"/>
    <property type="match status" value="1"/>
</dbReference>
<dbReference type="NCBIfam" id="TIGR00860">
    <property type="entry name" value="LIC"/>
    <property type="match status" value="1"/>
</dbReference>
<dbReference type="GO" id="GO:0005230">
    <property type="term" value="F:extracellular ligand-gated monoatomic ion channel activity"/>
    <property type="evidence" value="ECO:0007669"/>
    <property type="project" value="InterPro"/>
</dbReference>
<evidence type="ECO:0000256" key="21">
    <source>
        <dbReference type="SAM" id="MobiDB-lite"/>
    </source>
</evidence>
<comment type="similarity">
    <text evidence="16">Belongs to the ligand-gated ion channel (TC 1.A.9) family. Gamma-aminobutyric acid receptor (TC 1.A.9.5) subfamily. GABRD sub-subfamily.</text>
</comment>
<feature type="domain" description="Neurotransmitter-gated ion-channel ligand-binding" evidence="22">
    <location>
        <begin position="45"/>
        <end position="246"/>
    </location>
</feature>
<dbReference type="CDD" id="cd19055">
    <property type="entry name" value="LGIC_TM_GABAAR_delta"/>
    <property type="match status" value="1"/>
</dbReference>
<feature type="domain" description="Neurotransmitter-gated ion-channel transmembrane" evidence="23">
    <location>
        <begin position="255"/>
        <end position="361"/>
    </location>
</feature>
<evidence type="ECO:0000256" key="4">
    <source>
        <dbReference type="ARBA" id="ARBA00022553"/>
    </source>
</evidence>
<name>A0A2K5Q9S0_CEBIM</name>
<evidence type="ECO:0000256" key="2">
    <source>
        <dbReference type="ARBA" id="ARBA00022448"/>
    </source>
</evidence>
<protein>
    <recommendedName>
        <fullName evidence="18">Gamma-aminobutyric acid receptor subunit delta</fullName>
    </recommendedName>
    <alternativeName>
        <fullName evidence="19">GABA(A) receptor subunit delta</fullName>
    </alternativeName>
</protein>
<dbReference type="SUPFAM" id="SSF90112">
    <property type="entry name" value="Neurotransmitter-gated ion-channel transmembrane pore"/>
    <property type="match status" value="1"/>
</dbReference>
<feature type="transmembrane region" description="Helical" evidence="20">
    <location>
        <begin position="278"/>
        <end position="297"/>
    </location>
</feature>
<comment type="caution">
    <text evidence="20">Lacks conserved residue(s) required for the propagation of feature annotation.</text>
</comment>
<dbReference type="InterPro" id="IPR036719">
    <property type="entry name" value="Neuro-gated_channel_TM_sf"/>
</dbReference>
<dbReference type="InterPro" id="IPR006202">
    <property type="entry name" value="Neur_chan_lig-bd"/>
</dbReference>
<reference evidence="24" key="1">
    <citation type="submission" date="2025-08" db="UniProtKB">
        <authorList>
            <consortium name="Ensembl"/>
        </authorList>
    </citation>
    <scope>IDENTIFICATION</scope>
</reference>
<organism evidence="24 25">
    <name type="scientific">Cebus imitator</name>
    <name type="common">Panamanian white-faced capuchin</name>
    <name type="synonym">Cebus capucinus imitator</name>
    <dbReference type="NCBI Taxonomy" id="2715852"/>
    <lineage>
        <taxon>Eukaryota</taxon>
        <taxon>Metazoa</taxon>
        <taxon>Chordata</taxon>
        <taxon>Craniata</taxon>
        <taxon>Vertebrata</taxon>
        <taxon>Euteleostomi</taxon>
        <taxon>Mammalia</taxon>
        <taxon>Eutheria</taxon>
        <taxon>Euarchontoglires</taxon>
        <taxon>Primates</taxon>
        <taxon>Haplorrhini</taxon>
        <taxon>Platyrrhini</taxon>
        <taxon>Cebidae</taxon>
        <taxon>Cebinae</taxon>
        <taxon>Cebus</taxon>
    </lineage>
</organism>
<evidence type="ECO:0000256" key="11">
    <source>
        <dbReference type="ARBA" id="ARBA00023173"/>
    </source>
</evidence>
<dbReference type="FunFam" id="1.20.58.390:FF:000015">
    <property type="entry name" value="Gamma-aminobutyric acid (GABA-A) receptor, subunit delta"/>
    <property type="match status" value="1"/>
</dbReference>
<dbReference type="CDD" id="cd19001">
    <property type="entry name" value="LGIC_ECD_GABAAR_delta"/>
    <property type="match status" value="1"/>
</dbReference>
<evidence type="ECO:0000256" key="12">
    <source>
        <dbReference type="ARBA" id="ARBA00023180"/>
    </source>
</evidence>
<dbReference type="Pfam" id="PF02931">
    <property type="entry name" value="Neur_chan_LBD"/>
    <property type="match status" value="1"/>
</dbReference>
<keyword evidence="8 20" id="KW-0406">Ion transport</keyword>
<dbReference type="GO" id="GO:0007267">
    <property type="term" value="P:cell-cell signaling"/>
    <property type="evidence" value="ECO:0007669"/>
    <property type="project" value="UniProtKB-ARBA"/>
</dbReference>
<dbReference type="GO" id="GO:0034707">
    <property type="term" value="C:chloride channel complex"/>
    <property type="evidence" value="ECO:0007669"/>
    <property type="project" value="UniProtKB-KW"/>
</dbReference>
<keyword evidence="6" id="KW-0732">Signal</keyword>
<evidence type="ECO:0000256" key="7">
    <source>
        <dbReference type="ARBA" id="ARBA00022989"/>
    </source>
</evidence>
<sequence>MQGGYSQGRRPGPVLALCAGGRVAMNDIGDYVGSNLEISWLPNLDGLIAGYARNFRPGIGGPPVNVALALEVASIDHISEANMEYTMTVFLHQSWRDSRLSYNHTNETLGLDSRFVDKLWLPDTFIVNAKSAWFHDVTVENKLIRLQPDGVILYSIRITSTVACDMDLAKYPMDEQECMLDLESYGYSSEDIVYYWSESQEHIHGLDKLQLAQFTITSYRFTTELMNFKSAGQFPRLSLHFHLRRNRGVYIIQSYMPSVLLVAMSWVSFWISQAAVPARVSLGITTVLTMTTLMVSARSSLPRASAIKALDVYFWICYVFVFAALVEYAFAHFNADYRKKQKQKTKVKVSRPRAEVRDSATGGPAQDPSAAPAHCRSKLRSLRVRGWGPLHPSTRPCLPHRPCADGREERNRPLLPICRRRHTGAGHLPPAAPRPGEPDGLLQVGGGGDGGDQEGGGGPLRRPGGHPHPAQAHRRRHH</sequence>
<keyword evidence="3" id="KW-1003">Cell membrane</keyword>
<dbReference type="AlphaFoldDB" id="A0A2K5Q9S0"/>
<dbReference type="PROSITE" id="PS00236">
    <property type="entry name" value="NEUROTR_ION_CHANNEL"/>
    <property type="match status" value="1"/>
</dbReference>
<dbReference type="PRINTS" id="PR00253">
    <property type="entry name" value="GABAARECEPTR"/>
</dbReference>
<feature type="transmembrane region" description="Helical" evidence="20">
    <location>
        <begin position="249"/>
        <end position="272"/>
    </location>
</feature>
<evidence type="ECO:0000256" key="14">
    <source>
        <dbReference type="ARBA" id="ARBA00023303"/>
    </source>
</evidence>
<dbReference type="Proteomes" id="UP000233040">
    <property type="component" value="Unassembled WGS sequence"/>
</dbReference>
<evidence type="ECO:0000256" key="5">
    <source>
        <dbReference type="ARBA" id="ARBA00022692"/>
    </source>
</evidence>
<keyword evidence="10" id="KW-1015">Disulfide bond</keyword>
<dbReference type="InterPro" id="IPR008098">
    <property type="entry name" value="GABAAd_rcpt"/>
</dbReference>
<dbReference type="InterPro" id="IPR036734">
    <property type="entry name" value="Neur_chan_lig-bd_sf"/>
</dbReference>
<evidence type="ECO:0000256" key="13">
    <source>
        <dbReference type="ARBA" id="ARBA00023214"/>
    </source>
</evidence>
<evidence type="ECO:0000313" key="25">
    <source>
        <dbReference type="Proteomes" id="UP000233040"/>
    </source>
</evidence>
<feature type="region of interest" description="Disordered" evidence="21">
    <location>
        <begin position="341"/>
        <end position="478"/>
    </location>
</feature>
<keyword evidence="2 20" id="KW-0813">Transport</keyword>
<evidence type="ECO:0000256" key="15">
    <source>
        <dbReference type="ARBA" id="ARBA00024167"/>
    </source>
</evidence>
<evidence type="ECO:0000256" key="6">
    <source>
        <dbReference type="ARBA" id="ARBA00022729"/>
    </source>
</evidence>
<evidence type="ECO:0000259" key="22">
    <source>
        <dbReference type="Pfam" id="PF02931"/>
    </source>
</evidence>
<evidence type="ECO:0000256" key="19">
    <source>
        <dbReference type="ARBA" id="ARBA00082136"/>
    </source>
</evidence>
<feature type="compositionally biased region" description="Basic and acidic residues" evidence="21">
    <location>
        <begin position="402"/>
        <end position="412"/>
    </location>
</feature>
<evidence type="ECO:0000256" key="3">
    <source>
        <dbReference type="ARBA" id="ARBA00022475"/>
    </source>
</evidence>
<keyword evidence="9 20" id="KW-0472">Membrane</keyword>